<organism evidence="1 2">
    <name type="scientific">Phycicoccus flavus</name>
    <dbReference type="NCBI Taxonomy" id="2502783"/>
    <lineage>
        <taxon>Bacteria</taxon>
        <taxon>Bacillati</taxon>
        <taxon>Actinomycetota</taxon>
        <taxon>Actinomycetes</taxon>
        <taxon>Micrococcales</taxon>
        <taxon>Intrasporangiaceae</taxon>
        <taxon>Phycicoccus</taxon>
    </lineage>
</organism>
<evidence type="ECO:0000313" key="2">
    <source>
        <dbReference type="Proteomes" id="UP000287866"/>
    </source>
</evidence>
<reference evidence="1" key="1">
    <citation type="submission" date="2020-03" db="EMBL/GenBank/DDBJ databases">
        <title>Phycicoccus flavus sp. nov., a novel endophytic actinobacterium isolated from branch of Kandelia candel.</title>
        <authorList>
            <person name="Tuo L."/>
        </authorList>
    </citation>
    <scope>NUCLEOTIDE SEQUENCE</scope>
    <source>
        <strain evidence="1">CMS6Z-2</strain>
    </source>
</reference>
<name>A0A8T6RA24_9MICO</name>
<dbReference type="RefSeq" id="WP_165566891.1">
    <property type="nucleotide sequence ID" value="NZ_SAYU02000070.1"/>
</dbReference>
<sequence>MTERVVEVVGVYNADGGVLGELAYAVGHLTGRTSCGLCDATHRGVRRKPAWDEMTAGLPVPVRLVHRNETTDAERAAAERAGLPVVLGVRGDGSLTTLVPPDRLAAAHGSVDDVGDAIRSALDDEGVA</sequence>
<gene>
    <name evidence="1" type="ORF">EPD83_016700</name>
</gene>
<proteinExistence type="predicted"/>
<dbReference type="AlphaFoldDB" id="A0A8T6RA24"/>
<keyword evidence="2" id="KW-1185">Reference proteome</keyword>
<protein>
    <submittedName>
        <fullName evidence="1">Uncharacterized protein</fullName>
    </submittedName>
</protein>
<dbReference type="EMBL" id="SAYU02000070">
    <property type="protein sequence ID" value="NHA69685.1"/>
    <property type="molecule type" value="Genomic_DNA"/>
</dbReference>
<evidence type="ECO:0000313" key="1">
    <source>
        <dbReference type="EMBL" id="NHA69685.1"/>
    </source>
</evidence>
<accession>A0A8T6RA24</accession>
<comment type="caution">
    <text evidence="1">The sequence shown here is derived from an EMBL/GenBank/DDBJ whole genome shotgun (WGS) entry which is preliminary data.</text>
</comment>
<dbReference type="Proteomes" id="UP000287866">
    <property type="component" value="Unassembled WGS sequence"/>
</dbReference>